<accession>A0A1E4RQ42</accession>
<keyword evidence="7 10" id="KW-0539">Nucleus</keyword>
<protein>
    <recommendedName>
        <fullName evidence="10">Kinetochore protein Spc24</fullName>
    </recommendedName>
</protein>
<proteinExistence type="inferred from homology"/>
<comment type="function">
    <text evidence="10">Acts as a component of the essential kinetochore-associated NDC80 complex, which is required for chromosome segregation and spindle checkpoint activity.</text>
</comment>
<name>A0A1E4RQ42_9ASCO</name>
<evidence type="ECO:0000256" key="11">
    <source>
        <dbReference type="SAM" id="Coils"/>
    </source>
</evidence>
<dbReference type="GO" id="GO:0005634">
    <property type="term" value="C:nucleus"/>
    <property type="evidence" value="ECO:0007669"/>
    <property type="project" value="UniProtKB-SubCell"/>
</dbReference>
<dbReference type="GO" id="GO:0051301">
    <property type="term" value="P:cell division"/>
    <property type="evidence" value="ECO:0007669"/>
    <property type="project" value="UniProtKB-UniRule"/>
</dbReference>
<dbReference type="InterPro" id="IPR038066">
    <property type="entry name" value="Spc24_Fungi_globular_sf"/>
</dbReference>
<dbReference type="GO" id="GO:0031262">
    <property type="term" value="C:Ndc80 complex"/>
    <property type="evidence" value="ECO:0007669"/>
    <property type="project" value="TreeGrafter"/>
</dbReference>
<comment type="subcellular location">
    <subcellularLocation>
        <location evidence="10">Nucleus</location>
    </subcellularLocation>
    <subcellularLocation>
        <location evidence="10">Chromosome</location>
        <location evidence="10">Centromere</location>
        <location evidence="10">Kinetochore</location>
    </subcellularLocation>
</comment>
<evidence type="ECO:0000256" key="3">
    <source>
        <dbReference type="ARBA" id="ARBA00022618"/>
    </source>
</evidence>
<dbReference type="Proteomes" id="UP000095085">
    <property type="component" value="Unassembled WGS sequence"/>
</dbReference>
<keyword evidence="3 10" id="KW-0132">Cell division</keyword>
<evidence type="ECO:0000313" key="13">
    <source>
        <dbReference type="Proteomes" id="UP000095085"/>
    </source>
</evidence>
<evidence type="ECO:0000256" key="8">
    <source>
        <dbReference type="ARBA" id="ARBA00023306"/>
    </source>
</evidence>
<reference evidence="13" key="1">
    <citation type="submission" date="2016-05" db="EMBL/GenBank/DDBJ databases">
        <title>Comparative genomics of biotechnologically important yeasts.</title>
        <authorList>
            <consortium name="DOE Joint Genome Institute"/>
            <person name="Riley R."/>
            <person name="Haridas S."/>
            <person name="Wolfe K.H."/>
            <person name="Lopes M.R."/>
            <person name="Hittinger C.T."/>
            <person name="Goker M."/>
            <person name="Salamov A."/>
            <person name="Wisecaver J."/>
            <person name="Long T.M."/>
            <person name="Aerts A.L."/>
            <person name="Barry K."/>
            <person name="Choi C."/>
            <person name="Clum A."/>
            <person name="Coughlan A.Y."/>
            <person name="Deshpande S."/>
            <person name="Douglass A.P."/>
            <person name="Hanson S.J."/>
            <person name="Klenk H.-P."/>
            <person name="Labutti K."/>
            <person name="Lapidus A."/>
            <person name="Lindquist E."/>
            <person name="Lipzen A."/>
            <person name="Meier-Kolthoff J.P."/>
            <person name="Ohm R.A."/>
            <person name="Otillar R.P."/>
            <person name="Pangilinan J."/>
            <person name="Peng Y."/>
            <person name="Rokas A."/>
            <person name="Rosa C.A."/>
            <person name="Scheuner C."/>
            <person name="Sibirny A.A."/>
            <person name="Slot J.C."/>
            <person name="Stielow J.B."/>
            <person name="Sun H."/>
            <person name="Kurtzman C.P."/>
            <person name="Blackwell M."/>
            <person name="Grigoriev I.V."/>
            <person name="Jeffries T.W."/>
        </authorList>
    </citation>
    <scope>NUCLEOTIDE SEQUENCE [LARGE SCALE GENOMIC DNA]</scope>
    <source>
        <strain evidence="13">NRRL Y-1933</strain>
    </source>
</reference>
<keyword evidence="8 10" id="KW-0131">Cell cycle</keyword>
<dbReference type="RefSeq" id="XP_020078413.1">
    <property type="nucleotide sequence ID" value="XM_020223180.1"/>
</dbReference>
<dbReference type="GO" id="GO:0008017">
    <property type="term" value="F:microtubule binding"/>
    <property type="evidence" value="ECO:0007669"/>
    <property type="project" value="TreeGrafter"/>
</dbReference>
<dbReference type="Gene3D" id="3.30.160.430">
    <property type="match status" value="1"/>
</dbReference>
<dbReference type="Pfam" id="PF08286">
    <property type="entry name" value="Spc24"/>
    <property type="match status" value="1"/>
</dbReference>
<dbReference type="EMBL" id="KV454538">
    <property type="protein sequence ID" value="ODV69346.1"/>
    <property type="molecule type" value="Genomic_DNA"/>
</dbReference>
<feature type="coiled-coil region" evidence="11">
    <location>
        <begin position="117"/>
        <end position="151"/>
    </location>
</feature>
<dbReference type="PANTHER" id="PTHR22142:SF2">
    <property type="entry name" value="KINETOCHORE PROTEIN SPC24"/>
    <property type="match status" value="1"/>
</dbReference>
<feature type="coiled-coil region" evidence="11">
    <location>
        <begin position="44"/>
        <end position="71"/>
    </location>
</feature>
<dbReference type="PANTHER" id="PTHR22142">
    <property type="match status" value="1"/>
</dbReference>
<comment type="similarity">
    <text evidence="1 10">Belongs to the SPC24 family.</text>
</comment>
<keyword evidence="13" id="KW-1185">Reference proteome</keyword>
<keyword evidence="5 10" id="KW-0995">Kinetochore</keyword>
<sequence>MLDEKPEDLIQSSIDSFEIEPDILTLNRIEDTINKISQERSHKISFLQEGIKKLENELKSLQEELELLGLSNGLKETLNSLGDSTLSNEEEHENIFNIMNKKSIEIDNLKLSLAKKLNDLESHLNSLNITKNNLTNKQEELISENEKLIDKNLLNNFDSKIMKINLFKNLGISIENANLNENDKIVIYNKLSDLTSILTVDDKYSDYFITNYIWERLPGL</sequence>
<evidence type="ECO:0000256" key="9">
    <source>
        <dbReference type="ARBA" id="ARBA00023328"/>
    </source>
</evidence>
<organism evidence="12 13">
    <name type="scientific">Hyphopichia burtonii NRRL Y-1933</name>
    <dbReference type="NCBI Taxonomy" id="984485"/>
    <lineage>
        <taxon>Eukaryota</taxon>
        <taxon>Fungi</taxon>
        <taxon>Dikarya</taxon>
        <taxon>Ascomycota</taxon>
        <taxon>Saccharomycotina</taxon>
        <taxon>Pichiomycetes</taxon>
        <taxon>Debaryomycetaceae</taxon>
        <taxon>Hyphopichia</taxon>
    </lineage>
</organism>
<keyword evidence="9 10" id="KW-0137">Centromere</keyword>
<dbReference type="GO" id="GO:0007059">
    <property type="term" value="P:chromosome segregation"/>
    <property type="evidence" value="ECO:0007669"/>
    <property type="project" value="TreeGrafter"/>
</dbReference>
<keyword evidence="6 11" id="KW-0175">Coiled coil</keyword>
<dbReference type="InterPro" id="IPR013252">
    <property type="entry name" value="Ndc80_Spc24"/>
</dbReference>
<dbReference type="GeneID" id="30997729"/>
<comment type="subunit">
    <text evidence="10">Component of the NDC80 complex.</text>
</comment>
<dbReference type="CDD" id="cd11565">
    <property type="entry name" value="RWD_Spc24"/>
    <property type="match status" value="1"/>
</dbReference>
<keyword evidence="4 10" id="KW-0498">Mitosis</keyword>
<dbReference type="OrthoDB" id="3344830at2759"/>
<dbReference type="STRING" id="984485.A0A1E4RQ42"/>
<evidence type="ECO:0000256" key="5">
    <source>
        <dbReference type="ARBA" id="ARBA00022838"/>
    </source>
</evidence>
<dbReference type="SUPFAM" id="SSF143026">
    <property type="entry name" value="Kinetochore globular domain"/>
    <property type="match status" value="1"/>
</dbReference>
<keyword evidence="2 10" id="KW-0158">Chromosome</keyword>
<evidence type="ECO:0000256" key="2">
    <source>
        <dbReference type="ARBA" id="ARBA00022454"/>
    </source>
</evidence>
<evidence type="ECO:0000256" key="6">
    <source>
        <dbReference type="ARBA" id="ARBA00023054"/>
    </source>
</evidence>
<evidence type="ECO:0000256" key="7">
    <source>
        <dbReference type="ARBA" id="ARBA00023242"/>
    </source>
</evidence>
<dbReference type="AlphaFoldDB" id="A0A1E4RQ42"/>
<gene>
    <name evidence="12" type="ORF">HYPBUDRAFT_235847</name>
</gene>
<evidence type="ECO:0000313" key="12">
    <source>
        <dbReference type="EMBL" id="ODV69346.1"/>
    </source>
</evidence>
<evidence type="ECO:0000256" key="4">
    <source>
        <dbReference type="ARBA" id="ARBA00022776"/>
    </source>
</evidence>
<evidence type="ECO:0000256" key="1">
    <source>
        <dbReference type="ARBA" id="ARBA00007804"/>
    </source>
</evidence>
<evidence type="ECO:0000256" key="10">
    <source>
        <dbReference type="RuleBase" id="RU368011"/>
    </source>
</evidence>